<gene>
    <name evidence="2" type="ORF">ACFY35_08150</name>
</gene>
<comment type="caution">
    <text evidence="2">The sequence shown here is derived from an EMBL/GenBank/DDBJ whole genome shotgun (WGS) entry which is preliminary data.</text>
</comment>
<feature type="domain" description="CHAT" evidence="1">
    <location>
        <begin position="106"/>
        <end position="371"/>
    </location>
</feature>
<dbReference type="Pfam" id="PF12770">
    <property type="entry name" value="CHAT"/>
    <property type="match status" value="1"/>
</dbReference>
<reference evidence="2 3" key="1">
    <citation type="submission" date="2024-10" db="EMBL/GenBank/DDBJ databases">
        <title>The Natural Products Discovery Center: Release of the First 8490 Sequenced Strains for Exploring Actinobacteria Biosynthetic Diversity.</title>
        <authorList>
            <person name="Kalkreuter E."/>
            <person name="Kautsar S.A."/>
            <person name="Yang D."/>
            <person name="Bader C.D."/>
            <person name="Teijaro C.N."/>
            <person name="Fluegel L."/>
            <person name="Davis C.M."/>
            <person name="Simpson J.R."/>
            <person name="Lauterbach L."/>
            <person name="Steele A.D."/>
            <person name="Gui C."/>
            <person name="Meng S."/>
            <person name="Li G."/>
            <person name="Viehrig K."/>
            <person name="Ye F."/>
            <person name="Su P."/>
            <person name="Kiefer A.F."/>
            <person name="Nichols A."/>
            <person name="Cepeda A.J."/>
            <person name="Yan W."/>
            <person name="Fan B."/>
            <person name="Jiang Y."/>
            <person name="Adhikari A."/>
            <person name="Zheng C.-J."/>
            <person name="Schuster L."/>
            <person name="Cowan T.M."/>
            <person name="Smanski M.J."/>
            <person name="Chevrette M.G."/>
            <person name="De Carvalho L.P.S."/>
            <person name="Shen B."/>
        </authorList>
    </citation>
    <scope>NUCLEOTIDE SEQUENCE [LARGE SCALE GENOMIC DNA]</scope>
    <source>
        <strain evidence="2 3">NPDC000087</strain>
    </source>
</reference>
<accession>A0ABW6WAP3</accession>
<protein>
    <submittedName>
        <fullName evidence="2">CHAT domain-containing protein</fullName>
    </submittedName>
</protein>
<evidence type="ECO:0000313" key="2">
    <source>
        <dbReference type="EMBL" id="MFF5289395.1"/>
    </source>
</evidence>
<keyword evidence="3" id="KW-1185">Reference proteome</keyword>
<dbReference type="Proteomes" id="UP001602245">
    <property type="component" value="Unassembled WGS sequence"/>
</dbReference>
<organism evidence="2 3">
    <name type="scientific">Paractinoplanes globisporus</name>
    <dbReference type="NCBI Taxonomy" id="113565"/>
    <lineage>
        <taxon>Bacteria</taxon>
        <taxon>Bacillati</taxon>
        <taxon>Actinomycetota</taxon>
        <taxon>Actinomycetes</taxon>
        <taxon>Micromonosporales</taxon>
        <taxon>Micromonosporaceae</taxon>
        <taxon>Paractinoplanes</taxon>
    </lineage>
</organism>
<dbReference type="RefSeq" id="WP_026205300.1">
    <property type="nucleotide sequence ID" value="NZ_JBIAZU010000001.1"/>
</dbReference>
<proteinExistence type="predicted"/>
<evidence type="ECO:0000313" key="3">
    <source>
        <dbReference type="Proteomes" id="UP001602245"/>
    </source>
</evidence>
<sequence>MQPHEGMPEHPARADERRALWAEQDRLLHDIRADPRFANFLRPDPLGHDRPPTGAAILINAGPARGDAVILRPGGDPEHIALDDFTSAAALAAAQLVREADDVGNVLGWLWDKVVEPILAVAAPADAGKSRIWWLPVGPIGGLPFHAAGHPGRPGALHRVVSSYAPTLQALAYSRARPAAGTRRQLVVGPVRAPGDANLPAARLEVADLSAREPGARSLMDDEARVEDVLRALPEATWVHFACHAEADPVAPSRSNLRLYEGKLPVARIGRLDLACADLAYLSACSTMDAWSRSADESLHLAGAFQLAGFRHVVATLWPLNDELARRAARMFYDRLTDPDQAAETLNHVTLELRNSLPNRPDAWATLVHSGP</sequence>
<name>A0ABW6WAP3_9ACTN</name>
<dbReference type="InterPro" id="IPR024983">
    <property type="entry name" value="CHAT_dom"/>
</dbReference>
<evidence type="ECO:0000259" key="1">
    <source>
        <dbReference type="Pfam" id="PF12770"/>
    </source>
</evidence>
<dbReference type="EMBL" id="JBIAZU010000001">
    <property type="protein sequence ID" value="MFF5289395.1"/>
    <property type="molecule type" value="Genomic_DNA"/>
</dbReference>